<keyword evidence="3" id="KW-1185">Reference proteome</keyword>
<comment type="caution">
    <text evidence="2">The sequence shown here is derived from an EMBL/GenBank/DDBJ whole genome shotgun (WGS) entry which is preliminary data.</text>
</comment>
<gene>
    <name evidence="2" type="ORF">ACFFIT_09155</name>
</gene>
<dbReference type="EMBL" id="JBHLXE010000097">
    <property type="protein sequence ID" value="MFC0180241.1"/>
    <property type="molecule type" value="Genomic_DNA"/>
</dbReference>
<accession>A0ABV6CD71</accession>
<proteinExistence type="inferred from homology"/>
<reference evidence="2 3" key="1">
    <citation type="submission" date="2024-09" db="EMBL/GenBank/DDBJ databases">
        <authorList>
            <person name="Sun Q."/>
            <person name="Mori K."/>
        </authorList>
    </citation>
    <scope>NUCLEOTIDE SEQUENCE [LARGE SCALE GENOMIC DNA]</scope>
    <source>
        <strain evidence="2 3">CCM 8545</strain>
    </source>
</reference>
<evidence type="ECO:0000313" key="3">
    <source>
        <dbReference type="Proteomes" id="UP001589758"/>
    </source>
</evidence>
<protein>
    <submittedName>
        <fullName evidence="2">YacL family protein</fullName>
    </submittedName>
</protein>
<comment type="similarity">
    <text evidence="1">Belongs to the UPF0231 family.</text>
</comment>
<evidence type="ECO:0000313" key="2">
    <source>
        <dbReference type="EMBL" id="MFC0180241.1"/>
    </source>
</evidence>
<dbReference type="Proteomes" id="UP001589758">
    <property type="component" value="Unassembled WGS sequence"/>
</dbReference>
<dbReference type="RefSeq" id="WP_385877354.1">
    <property type="nucleotide sequence ID" value="NZ_JBHLXE010000097.1"/>
</dbReference>
<sequence>MEYAFQQINQAGDIEVVNIFENEAFKHWLNTELASNVNSTKQWISTIKELLQDRIVEQKWIGKEFTLFLSNCEIKVMANFLFSDLSELEMMTLKDENLSIEENEFQGVTDILDFYGLLLHYYEFMCSTYGIRNECNLSHR</sequence>
<name>A0ABV6CD71_9GAMM</name>
<dbReference type="InterPro" id="IPR008249">
    <property type="entry name" value="UPF0231"/>
</dbReference>
<organism evidence="2 3">
    <name type="scientific">Thorsellia kenyensis</name>
    <dbReference type="NCBI Taxonomy" id="1549888"/>
    <lineage>
        <taxon>Bacteria</taxon>
        <taxon>Pseudomonadati</taxon>
        <taxon>Pseudomonadota</taxon>
        <taxon>Gammaproteobacteria</taxon>
        <taxon>Enterobacterales</taxon>
        <taxon>Thorselliaceae</taxon>
        <taxon>Thorsellia</taxon>
    </lineage>
</organism>
<dbReference type="Pfam" id="PF06062">
    <property type="entry name" value="UPF0231"/>
    <property type="match status" value="1"/>
</dbReference>
<evidence type="ECO:0000256" key="1">
    <source>
        <dbReference type="ARBA" id="ARBA00005367"/>
    </source>
</evidence>